<evidence type="ECO:0000313" key="2">
    <source>
        <dbReference type="Proteomes" id="UP001408789"/>
    </source>
</evidence>
<dbReference type="PANTHER" id="PTHR45892:SF1">
    <property type="entry name" value="AMINOACYLASE-1"/>
    <property type="match status" value="1"/>
</dbReference>
<dbReference type="Pfam" id="PF01546">
    <property type="entry name" value="Peptidase_M20"/>
    <property type="match status" value="1"/>
</dbReference>
<dbReference type="AlphaFoldDB" id="A0AAP0GLK2"/>
<protein>
    <submittedName>
        <fullName evidence="1">Uncharacterized protein</fullName>
    </submittedName>
</protein>
<evidence type="ECO:0000313" key="1">
    <source>
        <dbReference type="EMBL" id="KAK9052932.1"/>
    </source>
</evidence>
<organism evidence="1 2">
    <name type="scientific">Deinandra increscens subsp. villosa</name>
    <dbReference type="NCBI Taxonomy" id="3103831"/>
    <lineage>
        <taxon>Eukaryota</taxon>
        <taxon>Viridiplantae</taxon>
        <taxon>Streptophyta</taxon>
        <taxon>Embryophyta</taxon>
        <taxon>Tracheophyta</taxon>
        <taxon>Spermatophyta</taxon>
        <taxon>Magnoliopsida</taxon>
        <taxon>eudicotyledons</taxon>
        <taxon>Gunneridae</taxon>
        <taxon>Pentapetalae</taxon>
        <taxon>asterids</taxon>
        <taxon>campanulids</taxon>
        <taxon>Asterales</taxon>
        <taxon>Asteraceae</taxon>
        <taxon>Asteroideae</taxon>
        <taxon>Heliantheae alliance</taxon>
        <taxon>Madieae</taxon>
        <taxon>Madiinae</taxon>
        <taxon>Deinandra</taxon>
    </lineage>
</organism>
<dbReference type="Gene3D" id="3.40.630.10">
    <property type="entry name" value="Zn peptidases"/>
    <property type="match status" value="1"/>
</dbReference>
<keyword evidence="2" id="KW-1185">Reference proteome</keyword>
<dbReference type="Proteomes" id="UP001408789">
    <property type="component" value="Unassembled WGS sequence"/>
</dbReference>
<dbReference type="PANTHER" id="PTHR45892">
    <property type="entry name" value="AMINOACYLASE-1"/>
    <property type="match status" value="1"/>
</dbReference>
<dbReference type="InterPro" id="IPR052083">
    <property type="entry name" value="Aminoacylase-1_M20A"/>
</dbReference>
<name>A0AAP0GLK2_9ASTR</name>
<proteinExistence type="predicted"/>
<gene>
    <name evidence="1" type="ORF">SSX86_029562</name>
</gene>
<dbReference type="SUPFAM" id="SSF53187">
    <property type="entry name" value="Zn-dependent exopeptidases"/>
    <property type="match status" value="1"/>
</dbReference>
<sequence>MVPPSVRRIIDSANGNIYARGSHDMKCVGLLYLEAIRNLKRSNFEPLGTIYISFVPNKEIGGYDGANSKVFDEINVGIVLDEGLASPDESYRLFYAERCPMWLVIKAAGAPRRGAKLYDNTVMENDE</sequence>
<dbReference type="EMBL" id="JBCNJP010000027">
    <property type="protein sequence ID" value="KAK9052932.1"/>
    <property type="molecule type" value="Genomic_DNA"/>
</dbReference>
<reference evidence="1 2" key="1">
    <citation type="submission" date="2024-04" db="EMBL/GenBank/DDBJ databases">
        <title>The reference genome of an endangered Asteraceae, Deinandra increscens subsp. villosa, native to the Central Coast of California.</title>
        <authorList>
            <person name="Guilliams M."/>
            <person name="Hasenstab-Lehman K."/>
            <person name="Meyer R."/>
            <person name="Mcevoy S."/>
        </authorList>
    </citation>
    <scope>NUCLEOTIDE SEQUENCE [LARGE SCALE GENOMIC DNA]</scope>
    <source>
        <tissue evidence="1">Leaf</tissue>
    </source>
</reference>
<dbReference type="GO" id="GO:0004046">
    <property type="term" value="F:aminoacylase activity"/>
    <property type="evidence" value="ECO:0007669"/>
    <property type="project" value="TreeGrafter"/>
</dbReference>
<accession>A0AAP0GLK2</accession>
<dbReference type="InterPro" id="IPR002933">
    <property type="entry name" value="Peptidase_M20"/>
</dbReference>
<comment type="caution">
    <text evidence="1">The sequence shown here is derived from an EMBL/GenBank/DDBJ whole genome shotgun (WGS) entry which is preliminary data.</text>
</comment>